<dbReference type="Gene3D" id="2.30.24.10">
    <property type="entry name" value="CAT RNA-binding domain"/>
    <property type="match status" value="1"/>
</dbReference>
<dbReference type="GO" id="GO:0006355">
    <property type="term" value="P:regulation of DNA-templated transcription"/>
    <property type="evidence" value="ECO:0007669"/>
    <property type="project" value="InterPro"/>
</dbReference>
<dbReference type="Pfam" id="PF03123">
    <property type="entry name" value="CAT_RBD"/>
    <property type="match status" value="1"/>
</dbReference>
<gene>
    <name evidence="3" type="primary">glcT</name>
    <name evidence="3" type="ORF">HLPCO_000701</name>
</gene>
<dbReference type="Pfam" id="PF00874">
    <property type="entry name" value="PRD"/>
    <property type="match status" value="2"/>
</dbReference>
<dbReference type="RefSeq" id="WP_008826898.1">
    <property type="nucleotide sequence ID" value="NZ_AFNU02000002.1"/>
</dbReference>
<dbReference type="PANTHER" id="PTHR30185">
    <property type="entry name" value="CRYPTIC BETA-GLUCOSIDE BGL OPERON ANTITERMINATOR"/>
    <property type="match status" value="1"/>
</dbReference>
<comment type="caution">
    <text evidence="3">The sequence shown here is derived from an EMBL/GenBank/DDBJ whole genome shotgun (WGS) entry which is preliminary data.</text>
</comment>
<dbReference type="PROSITE" id="PS51372">
    <property type="entry name" value="PRD_2"/>
    <property type="match status" value="2"/>
</dbReference>
<sequence>MVAIKGYEILKVLSNNVVLVREGDAKSILVGKGIGFAKKKGQVISNKDVIEDKFISLDALNDRDEAQFFAQVDPRVIEITEDIIIMASEELGESLNPNIHIGLIDHINYAIKRLNEGIEIVNPFLNETKFLYPKEYDIAEKAVTYISSTIDINIPVAEIGFIALHIHGGRSNSSKSKAMTFTKLISNLTKFVEDKLKISFDDYSFMYSRFVIHLQGVFDRVLNEQTLENIFLDKIMIELPYEVSLSKTIGMIIEKELGKPVPDSEIGYIALHISKLNFK</sequence>
<dbReference type="InterPro" id="IPR004341">
    <property type="entry name" value="CAT_RNA-bd_dom"/>
</dbReference>
<dbReference type="InterPro" id="IPR011608">
    <property type="entry name" value="PRD"/>
</dbReference>
<dbReference type="FunCoup" id="U2DXV4">
    <property type="interactions" value="17"/>
</dbReference>
<organism evidence="3 4">
    <name type="scientific">Haloplasma contractile SSD-17B</name>
    <dbReference type="NCBI Taxonomy" id="1033810"/>
    <lineage>
        <taxon>Bacteria</taxon>
        <taxon>Bacillati</taxon>
        <taxon>Mycoplasmatota</taxon>
        <taxon>Mollicutes</taxon>
        <taxon>Haloplasmatales</taxon>
        <taxon>Haloplasmataceae</taxon>
        <taxon>Haloplasma</taxon>
    </lineage>
</organism>
<evidence type="ECO:0000313" key="4">
    <source>
        <dbReference type="Proteomes" id="UP000005707"/>
    </source>
</evidence>
<dbReference type="InterPro" id="IPR050661">
    <property type="entry name" value="BglG_antiterminators"/>
</dbReference>
<evidence type="ECO:0000259" key="2">
    <source>
        <dbReference type="PROSITE" id="PS51372"/>
    </source>
</evidence>
<reference evidence="3 4" key="2">
    <citation type="journal article" date="2013" name="PLoS ONE">
        <title>INDIGO - INtegrated Data Warehouse of MIcrobial GenOmes with Examples from the Red Sea Extremophiles.</title>
        <authorList>
            <person name="Alam I."/>
            <person name="Antunes A."/>
            <person name="Kamau A.A."/>
            <person name="Ba Alawi W."/>
            <person name="Kalkatawi M."/>
            <person name="Stingl U."/>
            <person name="Bajic V.B."/>
        </authorList>
    </citation>
    <scope>NUCLEOTIDE SEQUENCE [LARGE SCALE GENOMIC DNA]</scope>
    <source>
        <strain evidence="3 4">SSD-17B</strain>
    </source>
</reference>
<dbReference type="SUPFAM" id="SSF63520">
    <property type="entry name" value="PTS-regulatory domain, PRD"/>
    <property type="match status" value="2"/>
</dbReference>
<keyword evidence="4" id="KW-1185">Reference proteome</keyword>
<feature type="domain" description="PRD" evidence="2">
    <location>
        <begin position="71"/>
        <end position="176"/>
    </location>
</feature>
<proteinExistence type="predicted"/>
<dbReference type="eggNOG" id="COG3711">
    <property type="taxonomic scope" value="Bacteria"/>
</dbReference>
<reference evidence="3 4" key="1">
    <citation type="journal article" date="2011" name="J. Bacteriol.">
        <title>Genome sequence of Haloplasma contractile, an unusual contractile bacterium from a deep-sea anoxic brine lake.</title>
        <authorList>
            <person name="Antunes A."/>
            <person name="Alam I."/>
            <person name="El Dorry H."/>
            <person name="Siam R."/>
            <person name="Robertson A."/>
            <person name="Bajic V.B."/>
            <person name="Stingl U."/>
        </authorList>
    </citation>
    <scope>NUCLEOTIDE SEQUENCE [LARGE SCALE GENOMIC DNA]</scope>
    <source>
        <strain evidence="3 4">SSD-17B</strain>
    </source>
</reference>
<dbReference type="InterPro" id="IPR036634">
    <property type="entry name" value="PRD_sf"/>
</dbReference>
<dbReference type="InParanoid" id="U2DXV4"/>
<evidence type="ECO:0000313" key="3">
    <source>
        <dbReference type="EMBL" id="ERJ13092.1"/>
    </source>
</evidence>
<dbReference type="SUPFAM" id="SSF50151">
    <property type="entry name" value="SacY-like RNA-binding domain"/>
    <property type="match status" value="1"/>
</dbReference>
<dbReference type="SMART" id="SM01061">
    <property type="entry name" value="CAT_RBD"/>
    <property type="match status" value="1"/>
</dbReference>
<protein>
    <submittedName>
        <fullName evidence="3">Transcription antiterminator GlcT protein</fullName>
    </submittedName>
</protein>
<dbReference type="InterPro" id="IPR036650">
    <property type="entry name" value="CAT_RNA-bd_dom_sf"/>
</dbReference>
<name>U2DXV4_9MOLU</name>
<keyword evidence="1" id="KW-0677">Repeat</keyword>
<feature type="domain" description="PRD" evidence="2">
    <location>
        <begin position="177"/>
        <end position="279"/>
    </location>
</feature>
<evidence type="ECO:0000256" key="1">
    <source>
        <dbReference type="ARBA" id="ARBA00022737"/>
    </source>
</evidence>
<dbReference type="STRING" id="1033810.HLPCO_000701"/>
<dbReference type="Gene3D" id="1.10.1790.10">
    <property type="entry name" value="PRD domain"/>
    <property type="match status" value="2"/>
</dbReference>
<dbReference type="EMBL" id="AFNU02000002">
    <property type="protein sequence ID" value="ERJ13092.1"/>
    <property type="molecule type" value="Genomic_DNA"/>
</dbReference>
<accession>U2DXV4</accession>
<dbReference type="GO" id="GO:0003723">
    <property type="term" value="F:RNA binding"/>
    <property type="evidence" value="ECO:0007669"/>
    <property type="project" value="InterPro"/>
</dbReference>
<dbReference type="PANTHER" id="PTHR30185:SF16">
    <property type="entry name" value="PROTEIN GLCT"/>
    <property type="match status" value="1"/>
</dbReference>
<dbReference type="AlphaFoldDB" id="U2DXV4"/>
<dbReference type="Proteomes" id="UP000005707">
    <property type="component" value="Unassembled WGS sequence"/>
</dbReference>